<dbReference type="InterPro" id="IPR002312">
    <property type="entry name" value="Asp/Asn-tRNA-synth_IIb"/>
</dbReference>
<dbReference type="Pfam" id="PF00152">
    <property type="entry name" value="tRNA-synt_2"/>
    <property type="match status" value="1"/>
</dbReference>
<keyword evidence="6" id="KW-0547">Nucleotide-binding</keyword>
<dbReference type="OrthoDB" id="1931232at2759"/>
<protein>
    <recommendedName>
        <fullName evidence="3">asparagine--tRNA ligase</fullName>
        <ecNumber evidence="3">6.1.1.22</ecNumber>
    </recommendedName>
    <alternativeName>
        <fullName evidence="10">Asparaginyl-tRNA synthetase</fullName>
    </alternativeName>
</protein>
<dbReference type="InterPro" id="IPR045864">
    <property type="entry name" value="aa-tRNA-synth_II/BPL/LPL"/>
</dbReference>
<dbReference type="Gene3D" id="3.30.1910.20">
    <property type="entry name" value="asparaginyl-tRNA synthetase, N-terminal domain"/>
    <property type="match status" value="1"/>
</dbReference>
<dbReference type="RefSeq" id="XP_033402930.1">
    <property type="nucleotide sequence ID" value="XM_033536312.1"/>
</dbReference>
<dbReference type="InterPro" id="IPR004364">
    <property type="entry name" value="Aa-tRNA-synt_II"/>
</dbReference>
<evidence type="ECO:0000256" key="13">
    <source>
        <dbReference type="SAM" id="MobiDB-lite"/>
    </source>
</evidence>
<evidence type="ECO:0000259" key="14">
    <source>
        <dbReference type="PROSITE" id="PS50862"/>
    </source>
</evidence>
<evidence type="ECO:0000256" key="2">
    <source>
        <dbReference type="ARBA" id="ARBA00008226"/>
    </source>
</evidence>
<reference evidence="15" key="1">
    <citation type="journal article" date="2020" name="Stud. Mycol.">
        <title>101 Dothideomycetes genomes: a test case for predicting lifestyles and emergence of pathogens.</title>
        <authorList>
            <person name="Haridas S."/>
            <person name="Albert R."/>
            <person name="Binder M."/>
            <person name="Bloem J."/>
            <person name="Labutti K."/>
            <person name="Salamov A."/>
            <person name="Andreopoulos B."/>
            <person name="Baker S."/>
            <person name="Barry K."/>
            <person name="Bills G."/>
            <person name="Bluhm B."/>
            <person name="Cannon C."/>
            <person name="Castanera R."/>
            <person name="Culley D."/>
            <person name="Daum C."/>
            <person name="Ezra D."/>
            <person name="Gonzalez J."/>
            <person name="Henrissat B."/>
            <person name="Kuo A."/>
            <person name="Liang C."/>
            <person name="Lipzen A."/>
            <person name="Lutzoni F."/>
            <person name="Magnuson J."/>
            <person name="Mondo S."/>
            <person name="Nolan M."/>
            <person name="Ohm R."/>
            <person name="Pangilinan J."/>
            <person name="Park H.-J."/>
            <person name="Ramirez L."/>
            <person name="Alfaro M."/>
            <person name="Sun H."/>
            <person name="Tritt A."/>
            <person name="Yoshinaga Y."/>
            <person name="Zwiers L.-H."/>
            <person name="Turgeon B."/>
            <person name="Goodwin S."/>
            <person name="Spatafora J."/>
            <person name="Crous P."/>
            <person name="Grigoriev I."/>
        </authorList>
    </citation>
    <scope>NUCLEOTIDE SEQUENCE</scope>
    <source>
        <strain evidence="15">CBS 121167</strain>
    </source>
</reference>
<evidence type="ECO:0000256" key="3">
    <source>
        <dbReference type="ARBA" id="ARBA00012816"/>
    </source>
</evidence>
<dbReference type="InterPro" id="IPR006195">
    <property type="entry name" value="aa-tRNA-synth_II"/>
</dbReference>
<evidence type="ECO:0000313" key="16">
    <source>
        <dbReference type="Proteomes" id="UP000799438"/>
    </source>
</evidence>
<dbReference type="PANTHER" id="PTHR22594">
    <property type="entry name" value="ASPARTYL/LYSYL-TRNA SYNTHETASE"/>
    <property type="match status" value="1"/>
</dbReference>
<organism evidence="15 16">
    <name type="scientific">Aplosporella prunicola CBS 121167</name>
    <dbReference type="NCBI Taxonomy" id="1176127"/>
    <lineage>
        <taxon>Eukaryota</taxon>
        <taxon>Fungi</taxon>
        <taxon>Dikarya</taxon>
        <taxon>Ascomycota</taxon>
        <taxon>Pezizomycotina</taxon>
        <taxon>Dothideomycetes</taxon>
        <taxon>Dothideomycetes incertae sedis</taxon>
        <taxon>Botryosphaeriales</taxon>
        <taxon>Aplosporellaceae</taxon>
        <taxon>Aplosporella</taxon>
    </lineage>
</organism>
<accession>A0A6A6BSX7</accession>
<evidence type="ECO:0000256" key="10">
    <source>
        <dbReference type="ARBA" id="ARBA00029886"/>
    </source>
</evidence>
<dbReference type="InterPro" id="IPR004365">
    <property type="entry name" value="NA-bd_OB_tRNA"/>
</dbReference>
<evidence type="ECO:0000256" key="4">
    <source>
        <dbReference type="ARBA" id="ARBA00022490"/>
    </source>
</evidence>
<dbReference type="EMBL" id="ML995474">
    <property type="protein sequence ID" value="KAF2147222.1"/>
    <property type="molecule type" value="Genomic_DNA"/>
</dbReference>
<dbReference type="GO" id="GO:0005737">
    <property type="term" value="C:cytoplasm"/>
    <property type="evidence" value="ECO:0007669"/>
    <property type="project" value="UniProtKB-SubCell"/>
</dbReference>
<dbReference type="PROSITE" id="PS50862">
    <property type="entry name" value="AA_TRNA_LIGASE_II"/>
    <property type="match status" value="1"/>
</dbReference>
<evidence type="ECO:0000256" key="1">
    <source>
        <dbReference type="ARBA" id="ARBA00004496"/>
    </source>
</evidence>
<comment type="catalytic activity">
    <reaction evidence="11">
        <text>tRNA(Asn) + L-asparagine + ATP = L-asparaginyl-tRNA(Asn) + AMP + diphosphate + H(+)</text>
        <dbReference type="Rhea" id="RHEA:11180"/>
        <dbReference type="Rhea" id="RHEA-COMP:9659"/>
        <dbReference type="Rhea" id="RHEA-COMP:9674"/>
        <dbReference type="ChEBI" id="CHEBI:15378"/>
        <dbReference type="ChEBI" id="CHEBI:30616"/>
        <dbReference type="ChEBI" id="CHEBI:33019"/>
        <dbReference type="ChEBI" id="CHEBI:58048"/>
        <dbReference type="ChEBI" id="CHEBI:78442"/>
        <dbReference type="ChEBI" id="CHEBI:78515"/>
        <dbReference type="ChEBI" id="CHEBI:456215"/>
        <dbReference type="EC" id="6.1.1.22"/>
    </reaction>
</comment>
<sequence>MATIYIDEDIGKDEPSQQGTEASPYKTVQFAYLQHPAEAQYLTRKSESADDETAKEWKPAAKSALKKAVNFYEQQKKKAAREQELAVQRQKEEAERAKVLEEAKKIVIEEDTSLPKAVKIKLDETGPHVKLRNGQDAESKGTRVRVIGRVHRERKQKDVLFVTLRDGYGFMQCVITGQLAKTYDALTLTRETSMEVYGEMFEVPAGAHAPLNRELHADYYKINHEWKAAGGDDAITNRVQAKGDPSTLLDLRHLTLRGEVASSVMFVRDAIEFAFHQAYKETRVRKVSPPALVQTQVEGGATLFKFDYYGEPAFLTQSSQLYLETCLPSMGDVYCIEKSFRAEKSLTRRHLSEYTHIEAELDFITFDDLLTHLEHIICRVLELTLADPVIAGYIKVLNPDFKLPERPFKRMKYSDAIEWLREHDIPNEEGQPHTFGDDIAEAAERRMTDIINRPIFLTHFPVEIKAFYMQRDKEDPRVTESVDCLMPGVGEIVGGSMRLDDYEQLMAAFKREGLDPAPYYWYTDQRKYGSSPHGGYGLGLERFLAWLCKQHTVRDCCLYPRYMGRCTP</sequence>
<dbReference type="EC" id="6.1.1.22" evidence="3"/>
<dbReference type="InterPro" id="IPR004522">
    <property type="entry name" value="Asn-tRNA-ligase"/>
</dbReference>
<evidence type="ECO:0000256" key="6">
    <source>
        <dbReference type="ARBA" id="ARBA00022741"/>
    </source>
</evidence>
<dbReference type="GO" id="GO:0005524">
    <property type="term" value="F:ATP binding"/>
    <property type="evidence" value="ECO:0007669"/>
    <property type="project" value="UniProtKB-KW"/>
</dbReference>
<feature type="coiled-coil region" evidence="12">
    <location>
        <begin position="62"/>
        <end position="102"/>
    </location>
</feature>
<evidence type="ECO:0000256" key="12">
    <source>
        <dbReference type="SAM" id="Coils"/>
    </source>
</evidence>
<evidence type="ECO:0000256" key="8">
    <source>
        <dbReference type="ARBA" id="ARBA00022917"/>
    </source>
</evidence>
<dbReference type="Pfam" id="PF20917">
    <property type="entry name" value="AsnRS_N"/>
    <property type="match status" value="1"/>
</dbReference>
<dbReference type="PRINTS" id="PR01042">
    <property type="entry name" value="TRNASYNTHASP"/>
</dbReference>
<keyword evidence="5" id="KW-0436">Ligase</keyword>
<evidence type="ECO:0000313" key="15">
    <source>
        <dbReference type="EMBL" id="KAF2147222.1"/>
    </source>
</evidence>
<proteinExistence type="inferred from homology"/>
<comment type="similarity">
    <text evidence="2">Belongs to the class-II aminoacyl-tRNA synthetase family.</text>
</comment>
<comment type="subcellular location">
    <subcellularLocation>
        <location evidence="1">Cytoplasm</location>
    </subcellularLocation>
</comment>
<keyword evidence="7" id="KW-0067">ATP-binding</keyword>
<evidence type="ECO:0000256" key="11">
    <source>
        <dbReference type="ARBA" id="ARBA00047844"/>
    </source>
</evidence>
<feature type="compositionally biased region" description="Acidic residues" evidence="13">
    <location>
        <begin position="1"/>
        <end position="11"/>
    </location>
</feature>
<gene>
    <name evidence="15" type="ORF">K452DRAFT_217769</name>
</gene>
<keyword evidence="12" id="KW-0175">Coiled coil</keyword>
<evidence type="ECO:0000256" key="9">
    <source>
        <dbReference type="ARBA" id="ARBA00023146"/>
    </source>
</evidence>
<dbReference type="Gene3D" id="2.40.50.140">
    <property type="entry name" value="Nucleic acid-binding proteins"/>
    <property type="match status" value="1"/>
</dbReference>
<dbReference type="SUPFAM" id="SSF50249">
    <property type="entry name" value="Nucleic acid-binding proteins"/>
    <property type="match status" value="1"/>
</dbReference>
<dbReference type="GeneID" id="54293808"/>
<dbReference type="InterPro" id="IPR048952">
    <property type="entry name" value="AsnRS_N"/>
</dbReference>
<dbReference type="Gene3D" id="3.30.930.10">
    <property type="entry name" value="Bira Bifunctional Protein, Domain 2"/>
    <property type="match status" value="1"/>
</dbReference>
<dbReference type="NCBIfam" id="TIGR00457">
    <property type="entry name" value="asnS"/>
    <property type="match status" value="1"/>
</dbReference>
<dbReference type="SUPFAM" id="SSF55681">
    <property type="entry name" value="Class II aaRS and biotin synthetases"/>
    <property type="match status" value="1"/>
</dbReference>
<dbReference type="CDD" id="cd00776">
    <property type="entry name" value="AsxRS_core"/>
    <property type="match status" value="1"/>
</dbReference>
<dbReference type="Pfam" id="PF01336">
    <property type="entry name" value="tRNA_anti-codon"/>
    <property type="match status" value="1"/>
</dbReference>
<dbReference type="CDD" id="cd04323">
    <property type="entry name" value="AsnRS_cyto_like_N"/>
    <property type="match status" value="1"/>
</dbReference>
<dbReference type="InterPro" id="IPR012340">
    <property type="entry name" value="NA-bd_OB-fold"/>
</dbReference>
<dbReference type="GO" id="GO:0006421">
    <property type="term" value="P:asparaginyl-tRNA aminoacylation"/>
    <property type="evidence" value="ECO:0007669"/>
    <property type="project" value="InterPro"/>
</dbReference>
<dbReference type="Proteomes" id="UP000799438">
    <property type="component" value="Unassembled WGS sequence"/>
</dbReference>
<feature type="domain" description="Aminoacyl-transfer RNA synthetases class-II family profile" evidence="14">
    <location>
        <begin position="267"/>
        <end position="568"/>
    </location>
</feature>
<keyword evidence="9" id="KW-0030">Aminoacyl-tRNA synthetase</keyword>
<evidence type="ECO:0000256" key="7">
    <source>
        <dbReference type="ARBA" id="ARBA00022840"/>
    </source>
</evidence>
<name>A0A6A6BSX7_9PEZI</name>
<keyword evidence="16" id="KW-1185">Reference proteome</keyword>
<dbReference type="GO" id="GO:0003676">
    <property type="term" value="F:nucleic acid binding"/>
    <property type="evidence" value="ECO:0007669"/>
    <property type="project" value="InterPro"/>
</dbReference>
<feature type="region of interest" description="Disordered" evidence="13">
    <location>
        <begin position="1"/>
        <end position="23"/>
    </location>
</feature>
<keyword evidence="8" id="KW-0648">Protein biosynthesis</keyword>
<dbReference type="PANTHER" id="PTHR22594:SF16">
    <property type="entry name" value="ASPARAGINE--TRNA LIGASE, CYTOPLASMIC"/>
    <property type="match status" value="1"/>
</dbReference>
<keyword evidence="4" id="KW-0963">Cytoplasm</keyword>
<dbReference type="GO" id="GO:0004816">
    <property type="term" value="F:asparagine-tRNA ligase activity"/>
    <property type="evidence" value="ECO:0007669"/>
    <property type="project" value="UniProtKB-EC"/>
</dbReference>
<dbReference type="AlphaFoldDB" id="A0A6A6BSX7"/>
<evidence type="ECO:0000256" key="5">
    <source>
        <dbReference type="ARBA" id="ARBA00022598"/>
    </source>
</evidence>